<keyword evidence="1 3" id="KW-0560">Oxidoreductase</keyword>
<keyword evidence="4" id="KW-1185">Reference proteome</keyword>
<evidence type="ECO:0000259" key="2">
    <source>
        <dbReference type="Pfam" id="PF01243"/>
    </source>
</evidence>
<dbReference type="SUPFAM" id="SSF50475">
    <property type="entry name" value="FMN-binding split barrel"/>
    <property type="match status" value="1"/>
</dbReference>
<dbReference type="AlphaFoldDB" id="A0A4R8W930"/>
<dbReference type="InterPro" id="IPR019965">
    <property type="entry name" value="PPOX_F420-dep_Rv2061_put"/>
</dbReference>
<dbReference type="EMBL" id="SOFM01000029">
    <property type="protein sequence ID" value="TFC03062.1"/>
    <property type="molecule type" value="Genomic_DNA"/>
</dbReference>
<evidence type="ECO:0000256" key="1">
    <source>
        <dbReference type="ARBA" id="ARBA00023002"/>
    </source>
</evidence>
<dbReference type="Proteomes" id="UP000297643">
    <property type="component" value="Unassembled WGS sequence"/>
</dbReference>
<reference evidence="3 4" key="1">
    <citation type="submission" date="2019-03" db="EMBL/GenBank/DDBJ databases">
        <title>Genomics of glacier-inhabiting Cryobacterium strains.</title>
        <authorList>
            <person name="Liu Q."/>
            <person name="Xin Y.-H."/>
        </authorList>
    </citation>
    <scope>NUCLEOTIDE SEQUENCE [LARGE SCALE GENOMIC DNA]</scope>
    <source>
        <strain evidence="3 4">RHLT2-21</strain>
    </source>
</reference>
<name>A0A4R8W930_9MICO</name>
<dbReference type="GO" id="GO:0016627">
    <property type="term" value="F:oxidoreductase activity, acting on the CH-CH group of donors"/>
    <property type="evidence" value="ECO:0007669"/>
    <property type="project" value="TreeGrafter"/>
</dbReference>
<dbReference type="PANTHER" id="PTHR35176:SF11">
    <property type="entry name" value="PYRIDOXAMINE 5'-PHOSPHATE OXIDASE FAMILY PROTEIN"/>
    <property type="match status" value="1"/>
</dbReference>
<dbReference type="PANTHER" id="PTHR35176">
    <property type="entry name" value="HEME OXYGENASE HI_0854-RELATED"/>
    <property type="match status" value="1"/>
</dbReference>
<protein>
    <submittedName>
        <fullName evidence="3">PPOX class F420-dependent oxidoreductase</fullName>
        <ecNumber evidence="3">1.-.-.-</ecNumber>
    </submittedName>
</protein>
<dbReference type="InterPro" id="IPR011576">
    <property type="entry name" value="Pyridox_Oxase_N"/>
</dbReference>
<dbReference type="NCBIfam" id="TIGR03666">
    <property type="entry name" value="Rv2061_F420"/>
    <property type="match status" value="1"/>
</dbReference>
<dbReference type="RefSeq" id="WP_134509313.1">
    <property type="nucleotide sequence ID" value="NZ_SOFM01000029.1"/>
</dbReference>
<evidence type="ECO:0000313" key="3">
    <source>
        <dbReference type="EMBL" id="TFC03062.1"/>
    </source>
</evidence>
<dbReference type="Gene3D" id="2.30.110.10">
    <property type="entry name" value="Electron Transport, Fmn-binding Protein, Chain A"/>
    <property type="match status" value="1"/>
</dbReference>
<dbReference type="GO" id="GO:0005829">
    <property type="term" value="C:cytosol"/>
    <property type="evidence" value="ECO:0007669"/>
    <property type="project" value="TreeGrafter"/>
</dbReference>
<feature type="domain" description="Pyridoxamine 5'-phosphate oxidase N-terminal" evidence="2">
    <location>
        <begin position="8"/>
        <end position="110"/>
    </location>
</feature>
<accession>A0A4R8W930</accession>
<organism evidence="3 4">
    <name type="scientific">Cryobacterium mannosilyticum</name>
    <dbReference type="NCBI Taxonomy" id="1259190"/>
    <lineage>
        <taxon>Bacteria</taxon>
        <taxon>Bacillati</taxon>
        <taxon>Actinomycetota</taxon>
        <taxon>Actinomycetes</taxon>
        <taxon>Micrococcales</taxon>
        <taxon>Microbacteriaceae</taxon>
        <taxon>Cryobacterium</taxon>
    </lineage>
</organism>
<evidence type="ECO:0000313" key="4">
    <source>
        <dbReference type="Proteomes" id="UP000297643"/>
    </source>
</evidence>
<dbReference type="InterPro" id="IPR052019">
    <property type="entry name" value="F420H2_bilvrd_red/Heme_oxyg"/>
</dbReference>
<comment type="caution">
    <text evidence="3">The sequence shown here is derived from an EMBL/GenBank/DDBJ whole genome shotgun (WGS) entry which is preliminary data.</text>
</comment>
<dbReference type="GO" id="GO:0070967">
    <property type="term" value="F:coenzyme F420 binding"/>
    <property type="evidence" value="ECO:0007669"/>
    <property type="project" value="TreeGrafter"/>
</dbReference>
<proteinExistence type="predicted"/>
<dbReference type="EC" id="1.-.-.-" evidence="3"/>
<dbReference type="Pfam" id="PF01243">
    <property type="entry name" value="PNPOx_N"/>
    <property type="match status" value="1"/>
</dbReference>
<sequence>MTTKALLALGAEKFVLLTTFRKTGDPVKTPVWVAVDADRLLVTTASSSGKVKRLRHTARIELAACNAPGVVTDAAVTVTAQAEVRADEATIAALEAALLGKYGLAYRAIRSARRLSGSATESVAIVITPA</sequence>
<dbReference type="InterPro" id="IPR012349">
    <property type="entry name" value="Split_barrel_FMN-bd"/>
</dbReference>
<gene>
    <name evidence="3" type="ORF">E3O32_10570</name>
</gene>